<feature type="chain" id="PRO_5046101339" description="DUF218 domain-containing protein" evidence="1">
    <location>
        <begin position="42"/>
        <end position="208"/>
    </location>
</feature>
<evidence type="ECO:0000313" key="3">
    <source>
        <dbReference type="EMBL" id="GAA5049632.1"/>
    </source>
</evidence>
<gene>
    <name evidence="3" type="ORF">GCM10023318_18760</name>
</gene>
<dbReference type="EMBL" id="BAABJM010000002">
    <property type="protein sequence ID" value="GAA5049632.1"/>
    <property type="molecule type" value="Genomic_DNA"/>
</dbReference>
<keyword evidence="4" id="KW-1185">Reference proteome</keyword>
<dbReference type="Proteomes" id="UP001500603">
    <property type="component" value="Unassembled WGS sequence"/>
</dbReference>
<feature type="domain" description="DUF218" evidence="2">
    <location>
        <begin position="69"/>
        <end position="192"/>
    </location>
</feature>
<organism evidence="3 4">
    <name type="scientific">Nocardia callitridis</name>
    <dbReference type="NCBI Taxonomy" id="648753"/>
    <lineage>
        <taxon>Bacteria</taxon>
        <taxon>Bacillati</taxon>
        <taxon>Actinomycetota</taxon>
        <taxon>Actinomycetes</taxon>
        <taxon>Mycobacteriales</taxon>
        <taxon>Nocardiaceae</taxon>
        <taxon>Nocardia</taxon>
    </lineage>
</organism>
<name>A0ABP9K2P7_9NOCA</name>
<protein>
    <recommendedName>
        <fullName evidence="2">DUF218 domain-containing protein</fullName>
    </recommendedName>
</protein>
<accession>A0ABP9K2P7</accession>
<evidence type="ECO:0000313" key="4">
    <source>
        <dbReference type="Proteomes" id="UP001500603"/>
    </source>
</evidence>
<dbReference type="Gene3D" id="3.40.50.620">
    <property type="entry name" value="HUPs"/>
    <property type="match status" value="1"/>
</dbReference>
<dbReference type="Pfam" id="PF02698">
    <property type="entry name" value="DUF218"/>
    <property type="match status" value="1"/>
</dbReference>
<dbReference type="InterPro" id="IPR051599">
    <property type="entry name" value="Cell_Envelope_Assoc"/>
</dbReference>
<proteinExistence type="predicted"/>
<feature type="signal peptide" evidence="1">
    <location>
        <begin position="1"/>
        <end position="41"/>
    </location>
</feature>
<dbReference type="PANTHER" id="PTHR30336:SF4">
    <property type="entry name" value="ENVELOPE BIOGENESIS FACTOR ELYC"/>
    <property type="match status" value="1"/>
</dbReference>
<dbReference type="RefSeq" id="WP_345494836.1">
    <property type="nucleotide sequence ID" value="NZ_BAABJM010000002.1"/>
</dbReference>
<keyword evidence="1" id="KW-0732">Signal</keyword>
<comment type="caution">
    <text evidence="3">The sequence shown here is derived from an EMBL/GenBank/DDBJ whole genome shotgun (WGS) entry which is preliminary data.</text>
</comment>
<evidence type="ECO:0000256" key="1">
    <source>
        <dbReference type="SAM" id="SignalP"/>
    </source>
</evidence>
<dbReference type="CDD" id="cd06259">
    <property type="entry name" value="YdcF-like"/>
    <property type="match status" value="1"/>
</dbReference>
<dbReference type="InterPro" id="IPR014729">
    <property type="entry name" value="Rossmann-like_a/b/a_fold"/>
</dbReference>
<reference evidence="4" key="1">
    <citation type="journal article" date="2019" name="Int. J. Syst. Evol. Microbiol.">
        <title>The Global Catalogue of Microorganisms (GCM) 10K type strain sequencing project: providing services to taxonomists for standard genome sequencing and annotation.</title>
        <authorList>
            <consortium name="The Broad Institute Genomics Platform"/>
            <consortium name="The Broad Institute Genome Sequencing Center for Infectious Disease"/>
            <person name="Wu L."/>
            <person name="Ma J."/>
        </authorList>
    </citation>
    <scope>NUCLEOTIDE SEQUENCE [LARGE SCALE GENOMIC DNA]</scope>
    <source>
        <strain evidence="4">JCM 18298</strain>
    </source>
</reference>
<dbReference type="InterPro" id="IPR003848">
    <property type="entry name" value="DUF218"/>
</dbReference>
<evidence type="ECO:0000259" key="2">
    <source>
        <dbReference type="Pfam" id="PF02698"/>
    </source>
</evidence>
<dbReference type="PANTHER" id="PTHR30336">
    <property type="entry name" value="INNER MEMBRANE PROTEIN, PROBABLE PERMEASE"/>
    <property type="match status" value="1"/>
</dbReference>
<sequence length="208" mass="21188">MNAPMVSTVLGFPRAARMTARALLGAVAVAAALTQFPPAVAHADLTDTIDALIPAAAGPLPGIHGPQTAIVVLGYGLLDDGSMRPELIDRLRTGYLQAALSPMSPIIVTGGNPHNGITEAATMAGWLIGHGIPAQRIHLEPAANSTEQNADFSAALMRDIGVRDAVVVTSANHIDRAVGLFRSAGVPVVGTLTPAQVPPIALQVGPAA</sequence>